<dbReference type="SUPFAM" id="SSF55831">
    <property type="entry name" value="Thymidylate synthase/dCMP hydroxymethylase"/>
    <property type="match status" value="1"/>
</dbReference>
<accession>A0A450SC05</accession>
<organism evidence="5">
    <name type="scientific">Candidatus Kentrum sp. FM</name>
    <dbReference type="NCBI Taxonomy" id="2126340"/>
    <lineage>
        <taxon>Bacteria</taxon>
        <taxon>Pseudomonadati</taxon>
        <taxon>Pseudomonadota</taxon>
        <taxon>Gammaproteobacteria</taxon>
        <taxon>Candidatus Kentrum</taxon>
    </lineage>
</organism>
<proteinExistence type="predicted"/>
<gene>
    <name evidence="4" type="ORF">BECKFM1743A_GA0114220_100734</name>
    <name evidence="6" type="ORF">BECKFM1743B_GA0114221_101631</name>
    <name evidence="5" type="ORF">BECKFM1743C_GA0114222_100774</name>
</gene>
<evidence type="ECO:0000259" key="3">
    <source>
        <dbReference type="Pfam" id="PF14251"/>
    </source>
</evidence>
<feature type="domain" description="Thymidylate synthase/dCMP hydroxymethylase" evidence="2">
    <location>
        <begin position="264"/>
        <end position="391"/>
    </location>
</feature>
<dbReference type="InterPro" id="IPR025595">
    <property type="entry name" value="PterinBD-DUF4346"/>
</dbReference>
<dbReference type="InterPro" id="IPR023451">
    <property type="entry name" value="Thymidate_synth/dCMP_Mease_dom"/>
</dbReference>
<evidence type="ECO:0000256" key="1">
    <source>
        <dbReference type="ARBA" id="ARBA00022679"/>
    </source>
</evidence>
<evidence type="ECO:0000313" key="6">
    <source>
        <dbReference type="EMBL" id="VFK10991.1"/>
    </source>
</evidence>
<dbReference type="EMBL" id="CAADFA010000077">
    <property type="protein sequence ID" value="VFJ49867.1"/>
    <property type="molecule type" value="Genomic_DNA"/>
</dbReference>
<evidence type="ECO:0000313" key="4">
    <source>
        <dbReference type="EMBL" id="VFJ49569.1"/>
    </source>
</evidence>
<dbReference type="GO" id="GO:0016740">
    <property type="term" value="F:transferase activity"/>
    <property type="evidence" value="ECO:0007669"/>
    <property type="project" value="UniProtKB-KW"/>
</dbReference>
<evidence type="ECO:0000259" key="2">
    <source>
        <dbReference type="Pfam" id="PF00303"/>
    </source>
</evidence>
<dbReference type="Pfam" id="PF00303">
    <property type="entry name" value="Thymidylat_synt"/>
    <property type="match status" value="1"/>
</dbReference>
<dbReference type="Gene3D" id="3.30.572.10">
    <property type="entry name" value="Thymidylate synthase/dCMP hydroxymethylase domain"/>
    <property type="match status" value="1"/>
</dbReference>
<dbReference type="AlphaFoldDB" id="A0A450SC05"/>
<reference evidence="5" key="1">
    <citation type="submission" date="2019-02" db="EMBL/GenBank/DDBJ databases">
        <authorList>
            <person name="Gruber-Vodicka R. H."/>
            <person name="Seah K. B. B."/>
        </authorList>
    </citation>
    <scope>NUCLEOTIDE SEQUENCE</scope>
    <source>
        <strain evidence="4">BECK_BZ163</strain>
        <strain evidence="6">BECK_BZ164</strain>
        <strain evidence="5">BECK_BZ165</strain>
    </source>
</reference>
<protein>
    <submittedName>
        <fullName evidence="5">Thymidylate synthase</fullName>
    </submittedName>
</protein>
<feature type="domain" description="DUF4346" evidence="3">
    <location>
        <begin position="418"/>
        <end position="488"/>
    </location>
</feature>
<keyword evidence="1" id="KW-0808">Transferase</keyword>
<dbReference type="EMBL" id="CAADEZ010000073">
    <property type="protein sequence ID" value="VFJ49569.1"/>
    <property type="molecule type" value="Genomic_DNA"/>
</dbReference>
<dbReference type="InterPro" id="IPR036926">
    <property type="entry name" value="Thymidate_synth/dCMP_Mease_sf"/>
</dbReference>
<dbReference type="Pfam" id="PF14251">
    <property type="entry name" value="PterinBD-DUF4346"/>
    <property type="match status" value="1"/>
</dbReference>
<dbReference type="EMBL" id="CAADFL010000163">
    <property type="protein sequence ID" value="VFK10991.1"/>
    <property type="molecule type" value="Genomic_DNA"/>
</dbReference>
<evidence type="ECO:0000313" key="5">
    <source>
        <dbReference type="EMBL" id="VFJ49867.1"/>
    </source>
</evidence>
<name>A0A450SC05_9GAMM</name>
<sequence length="490" mass="56144">MDFEPIHYRERLKIVNPRGDVGISTLWSRVAQIRNVFEELGVDLDPSTARIGVMANLYGNGLPHMLRNLLWNPQIRHILVLGQDLSGSRGELVNFFRFGIEPTVFQDMPAFRIKGTNRIIDGQVTPENFAGRIHITPLGPVSDHATRSGIRAFFDNLPRKQETIDQRVDIPIPEVETTRFPAEPRAQTIVRDTPIEAWKELIFRLVRFGHPSQLRKGKRYELQNVKVVIEKPEIESEKALSEIGFSLGEIRQHQERILDPTKPTDFSYSYGNRLRNHFEYNGEFVDSLKIVVQRLLEDRQSRHAYVALWDNGRDLSEGRECPCLVSLFFRYFEEKLTLTATFRTHNAATAWLENLYGLMEIQTFVGDRVGMQIGPITVISHSISVSEDSLDIAKAIAGTKRTDDPIDPQTGKREPRYDYNGDFTVTVDRDTREIVVHHTYRGMTLTEYRGRRAEELEAKIARDCAVSEISHALYLGREIARKEAMLRASG</sequence>